<evidence type="ECO:0000256" key="5">
    <source>
        <dbReference type="ARBA" id="ARBA00022692"/>
    </source>
</evidence>
<name>A0A1F5K9B8_9BACT</name>
<keyword evidence="2" id="KW-1003">Cell membrane</keyword>
<feature type="transmembrane region" description="Helical" evidence="8">
    <location>
        <begin position="222"/>
        <end position="240"/>
    </location>
</feature>
<feature type="transmembrane region" description="Helical" evidence="8">
    <location>
        <begin position="184"/>
        <end position="215"/>
    </location>
</feature>
<evidence type="ECO:0000313" key="10">
    <source>
        <dbReference type="EMBL" id="OGE37444.1"/>
    </source>
</evidence>
<keyword evidence="5 8" id="KW-0812">Transmembrane</keyword>
<feature type="transmembrane region" description="Helical" evidence="8">
    <location>
        <begin position="74"/>
        <end position="90"/>
    </location>
</feature>
<evidence type="ECO:0000259" key="9">
    <source>
        <dbReference type="Pfam" id="PF13231"/>
    </source>
</evidence>
<feature type="transmembrane region" description="Helical" evidence="8">
    <location>
        <begin position="128"/>
        <end position="146"/>
    </location>
</feature>
<feature type="transmembrane region" description="Helical" evidence="8">
    <location>
        <begin position="102"/>
        <end position="122"/>
    </location>
</feature>
<evidence type="ECO:0000256" key="2">
    <source>
        <dbReference type="ARBA" id="ARBA00022475"/>
    </source>
</evidence>
<feature type="transmembrane region" description="Helical" evidence="8">
    <location>
        <begin position="10"/>
        <end position="28"/>
    </location>
</feature>
<dbReference type="PANTHER" id="PTHR33908:SF11">
    <property type="entry name" value="MEMBRANE PROTEIN"/>
    <property type="match status" value="1"/>
</dbReference>
<evidence type="ECO:0000256" key="6">
    <source>
        <dbReference type="ARBA" id="ARBA00022989"/>
    </source>
</evidence>
<sequence>MQKFWKTNEYFYLIIILLIACLLRFYGINWDQNQHLHPDERFLTMVTQAIRWPSSIPEYFSTSTSPLNPHNQNFPFYVYGTFPLFLIKALSDITGLTDYNQITILGRFISGLFDIAIILLVFLIGRRVFSSSVGLLAAFFYSVSVIPIQLSHFYAVDTFLNFFLTLTIYFLIKSIYSPKIIHFILAGISLGFAFASKVSAFLIGPPIILVFVYLLYHFRNKVFIWIGLFLSLTLLIFRVMQPYAFTGTSIFDFSINPKFIANLTELQAFSKPGNYFPPAVQWNNTLPIIYPLKELFIWGLGIPAGIITIIAFVTFLIKLLKNIIKSKLNILRDPSFITRIVLTLVILTIFVYQGVQFAKPLRYFYPMLPALIIITSYFITEVLSKLTSRNRIIYFVFLILIWSIWSLSFMSIYSRDHSRVQASEWIYQNIPAGSSISAEHWDDALPLNIQGNSSNIYQFVEFPLYAKDTDEKWTEVAQKLKEVDYIILSSNRLYGGITRNLWMYPATSKYYQDLFSSKLGFEKIAEFTSRPSIPVPGISICLILPFSDYGEVSKKYQECEQGGIVFVDDYIDETNTVYDHPKIIIFKKYE</sequence>
<reference evidence="10 11" key="1">
    <citation type="journal article" date="2016" name="Nat. Commun.">
        <title>Thousands of microbial genomes shed light on interconnected biogeochemical processes in an aquifer system.</title>
        <authorList>
            <person name="Anantharaman K."/>
            <person name="Brown C.T."/>
            <person name="Hug L.A."/>
            <person name="Sharon I."/>
            <person name="Castelle C.J."/>
            <person name="Probst A.J."/>
            <person name="Thomas B.C."/>
            <person name="Singh A."/>
            <person name="Wilkins M.J."/>
            <person name="Karaoz U."/>
            <person name="Brodie E.L."/>
            <person name="Williams K.H."/>
            <person name="Hubbard S.S."/>
            <person name="Banfield J.F."/>
        </authorList>
    </citation>
    <scope>NUCLEOTIDE SEQUENCE [LARGE SCALE GENOMIC DNA]</scope>
</reference>
<keyword evidence="6 8" id="KW-1133">Transmembrane helix</keyword>
<feature type="domain" description="Glycosyltransferase RgtA/B/C/D-like" evidence="9">
    <location>
        <begin position="107"/>
        <end position="235"/>
    </location>
</feature>
<dbReference type="EMBL" id="MFDE01000043">
    <property type="protein sequence ID" value="OGE37444.1"/>
    <property type="molecule type" value="Genomic_DNA"/>
</dbReference>
<keyword evidence="3" id="KW-0328">Glycosyltransferase</keyword>
<feature type="transmembrane region" description="Helical" evidence="8">
    <location>
        <begin position="361"/>
        <end position="380"/>
    </location>
</feature>
<keyword evidence="4" id="KW-0808">Transferase</keyword>
<comment type="caution">
    <text evidence="10">The sequence shown here is derived from an EMBL/GenBank/DDBJ whole genome shotgun (WGS) entry which is preliminary data.</text>
</comment>
<evidence type="ECO:0000256" key="8">
    <source>
        <dbReference type="SAM" id="Phobius"/>
    </source>
</evidence>
<feature type="transmembrane region" description="Helical" evidence="8">
    <location>
        <begin position="295"/>
        <end position="316"/>
    </location>
</feature>
<protein>
    <recommendedName>
        <fullName evidence="9">Glycosyltransferase RgtA/B/C/D-like domain-containing protein</fullName>
    </recommendedName>
</protein>
<proteinExistence type="predicted"/>
<dbReference type="GO" id="GO:0009103">
    <property type="term" value="P:lipopolysaccharide biosynthetic process"/>
    <property type="evidence" value="ECO:0007669"/>
    <property type="project" value="UniProtKB-ARBA"/>
</dbReference>
<evidence type="ECO:0000256" key="4">
    <source>
        <dbReference type="ARBA" id="ARBA00022679"/>
    </source>
</evidence>
<dbReference type="InterPro" id="IPR038731">
    <property type="entry name" value="RgtA/B/C-like"/>
</dbReference>
<dbReference type="AlphaFoldDB" id="A0A1F5K9B8"/>
<gene>
    <name evidence="10" type="ORF">A3F00_01090</name>
</gene>
<evidence type="ECO:0000313" key="11">
    <source>
        <dbReference type="Proteomes" id="UP000176527"/>
    </source>
</evidence>
<accession>A0A1F5K9B8</accession>
<feature type="transmembrane region" description="Helical" evidence="8">
    <location>
        <begin position="336"/>
        <end position="355"/>
    </location>
</feature>
<dbReference type="GO" id="GO:0016763">
    <property type="term" value="F:pentosyltransferase activity"/>
    <property type="evidence" value="ECO:0007669"/>
    <property type="project" value="TreeGrafter"/>
</dbReference>
<dbReference type="PANTHER" id="PTHR33908">
    <property type="entry name" value="MANNOSYLTRANSFERASE YKCB-RELATED"/>
    <property type="match status" value="1"/>
</dbReference>
<dbReference type="PROSITE" id="PS51257">
    <property type="entry name" value="PROKAR_LIPOPROTEIN"/>
    <property type="match status" value="1"/>
</dbReference>
<organism evidence="10 11">
    <name type="scientific">Candidatus Daviesbacteria bacterium RIFCSPHIGHO2_12_FULL_37_11</name>
    <dbReference type="NCBI Taxonomy" id="1797777"/>
    <lineage>
        <taxon>Bacteria</taxon>
        <taxon>Candidatus Daviesiibacteriota</taxon>
    </lineage>
</organism>
<dbReference type="Proteomes" id="UP000176527">
    <property type="component" value="Unassembled WGS sequence"/>
</dbReference>
<dbReference type="Pfam" id="PF13231">
    <property type="entry name" value="PMT_2"/>
    <property type="match status" value="1"/>
</dbReference>
<dbReference type="InterPro" id="IPR050297">
    <property type="entry name" value="LipidA_mod_glycosyltrf_83"/>
</dbReference>
<comment type="subcellular location">
    <subcellularLocation>
        <location evidence="1">Cell membrane</location>
        <topology evidence="1">Multi-pass membrane protein</topology>
    </subcellularLocation>
</comment>
<evidence type="ECO:0000256" key="7">
    <source>
        <dbReference type="ARBA" id="ARBA00023136"/>
    </source>
</evidence>
<feature type="transmembrane region" description="Helical" evidence="8">
    <location>
        <begin position="392"/>
        <end position="413"/>
    </location>
</feature>
<dbReference type="GO" id="GO:0005886">
    <property type="term" value="C:plasma membrane"/>
    <property type="evidence" value="ECO:0007669"/>
    <property type="project" value="UniProtKB-SubCell"/>
</dbReference>
<keyword evidence="7 8" id="KW-0472">Membrane</keyword>
<feature type="transmembrane region" description="Helical" evidence="8">
    <location>
        <begin position="153"/>
        <end position="172"/>
    </location>
</feature>
<evidence type="ECO:0000256" key="1">
    <source>
        <dbReference type="ARBA" id="ARBA00004651"/>
    </source>
</evidence>
<evidence type="ECO:0000256" key="3">
    <source>
        <dbReference type="ARBA" id="ARBA00022676"/>
    </source>
</evidence>